<evidence type="ECO:0000313" key="6">
    <source>
        <dbReference type="EMBL" id="TXG92869.1"/>
    </source>
</evidence>
<evidence type="ECO:0000313" key="7">
    <source>
        <dbReference type="Proteomes" id="UP000471120"/>
    </source>
</evidence>
<sequence>MSDTSMQNYGAGYCYPQYGAEQSAITTQPPIQRTPGTPGVPPRNAGWAVAATLFFWPLAFAAWNHVHDVVPRWLEGNYQAAQYASDRAKKLGKIALLVWALLFVLLIVFYVAIVAVAVSAAVDAPSPTPYRYG</sequence>
<keyword evidence="4 5" id="KW-0472">Membrane</keyword>
<evidence type="ECO:0000256" key="1">
    <source>
        <dbReference type="ARBA" id="ARBA00004370"/>
    </source>
</evidence>
<proteinExistence type="predicted"/>
<reference evidence="6 7" key="1">
    <citation type="submission" date="2018-07" db="EMBL/GenBank/DDBJ databases">
        <title>Genome sequence of Rhodococcus rhodnii ATCC 35071 from Rhodnius prolixus.</title>
        <authorList>
            <person name="Patel V."/>
            <person name="Vogel K.J."/>
        </authorList>
    </citation>
    <scope>NUCLEOTIDE SEQUENCE [LARGE SCALE GENOMIC DNA]</scope>
    <source>
        <strain evidence="6 7">ATCC 35071</strain>
    </source>
</reference>
<dbReference type="Proteomes" id="UP000471120">
    <property type="component" value="Unassembled WGS sequence"/>
</dbReference>
<feature type="transmembrane region" description="Helical" evidence="5">
    <location>
        <begin position="45"/>
        <end position="63"/>
    </location>
</feature>
<feature type="transmembrane region" description="Helical" evidence="5">
    <location>
        <begin position="96"/>
        <end position="122"/>
    </location>
</feature>
<dbReference type="InterPro" id="IPR007593">
    <property type="entry name" value="CD225/Dispanin_fam"/>
</dbReference>
<accession>A0A6P2CJB2</accession>
<keyword evidence="3 5" id="KW-1133">Transmembrane helix</keyword>
<comment type="subcellular location">
    <subcellularLocation>
        <location evidence="1">Membrane</location>
    </subcellularLocation>
</comment>
<keyword evidence="2 5" id="KW-0812">Transmembrane</keyword>
<evidence type="ECO:0000256" key="4">
    <source>
        <dbReference type="ARBA" id="ARBA00023136"/>
    </source>
</evidence>
<dbReference type="GO" id="GO:0016020">
    <property type="term" value="C:membrane"/>
    <property type="evidence" value="ECO:0007669"/>
    <property type="project" value="UniProtKB-SubCell"/>
</dbReference>
<evidence type="ECO:0000256" key="5">
    <source>
        <dbReference type="SAM" id="Phobius"/>
    </source>
</evidence>
<evidence type="ECO:0000256" key="2">
    <source>
        <dbReference type="ARBA" id="ARBA00022692"/>
    </source>
</evidence>
<dbReference type="EMBL" id="QRCM01000001">
    <property type="protein sequence ID" value="TXG92869.1"/>
    <property type="molecule type" value="Genomic_DNA"/>
</dbReference>
<dbReference type="AlphaFoldDB" id="A0A6P2CJB2"/>
<name>A0A6P2CJB2_9NOCA</name>
<organism evidence="6 7">
    <name type="scientific">Rhodococcus rhodnii</name>
    <dbReference type="NCBI Taxonomy" id="38312"/>
    <lineage>
        <taxon>Bacteria</taxon>
        <taxon>Bacillati</taxon>
        <taxon>Actinomycetota</taxon>
        <taxon>Actinomycetes</taxon>
        <taxon>Mycobacteriales</taxon>
        <taxon>Nocardiaceae</taxon>
        <taxon>Rhodococcus</taxon>
    </lineage>
</organism>
<protein>
    <submittedName>
        <fullName evidence="6">CD225/dispanin family protein</fullName>
    </submittedName>
</protein>
<gene>
    <name evidence="6" type="ORF">DW322_18630</name>
</gene>
<comment type="caution">
    <text evidence="6">The sequence shown here is derived from an EMBL/GenBank/DDBJ whole genome shotgun (WGS) entry which is preliminary data.</text>
</comment>
<dbReference type="Pfam" id="PF04505">
    <property type="entry name" value="CD225"/>
    <property type="match status" value="1"/>
</dbReference>
<evidence type="ECO:0000256" key="3">
    <source>
        <dbReference type="ARBA" id="ARBA00022989"/>
    </source>
</evidence>